<reference evidence="4" key="1">
    <citation type="journal article" date="2014" name="Nat. Commun.">
        <title>The emerging biofuel crop Camelina sativa retains a highly undifferentiated hexaploid genome structure.</title>
        <authorList>
            <person name="Kagale S."/>
            <person name="Koh C."/>
            <person name="Nixon J."/>
            <person name="Bollina V."/>
            <person name="Clarke W.E."/>
            <person name="Tuteja R."/>
            <person name="Spillane C."/>
            <person name="Robinson S.J."/>
            <person name="Links M.G."/>
            <person name="Clarke C."/>
            <person name="Higgins E.E."/>
            <person name="Huebert T."/>
            <person name="Sharpe A.G."/>
            <person name="Parkin I.A."/>
        </authorList>
    </citation>
    <scope>NUCLEOTIDE SEQUENCE [LARGE SCALE GENOMIC DNA]</scope>
    <source>
        <strain evidence="4">cv. DH55</strain>
    </source>
</reference>
<dbReference type="PROSITE" id="PS51808">
    <property type="entry name" value="CHCH"/>
    <property type="match status" value="1"/>
</dbReference>
<protein>
    <submittedName>
        <fullName evidence="5">Uncharacterized protein C6C3.02c</fullName>
    </submittedName>
</protein>
<feature type="compositionally biased region" description="Pro residues" evidence="2">
    <location>
        <begin position="22"/>
        <end position="36"/>
    </location>
</feature>
<feature type="compositionally biased region" description="Gly residues" evidence="2">
    <location>
        <begin position="1"/>
        <end position="10"/>
    </location>
</feature>
<dbReference type="RefSeq" id="XP_010491585.1">
    <property type="nucleotide sequence ID" value="XM_010493283.2"/>
</dbReference>
<evidence type="ECO:0000313" key="5">
    <source>
        <dbReference type="RefSeq" id="XP_010491585.1"/>
    </source>
</evidence>
<evidence type="ECO:0000313" key="4">
    <source>
        <dbReference type="Proteomes" id="UP000694864"/>
    </source>
</evidence>
<sequence length="143" mass="14643">MPRGGSGRSGGYRPPRSTSVRSPPPQTVKSAPPPATAKPNGGVGIFGSLGSTIADGVAWGTGNAFGHRIAESVFGPRTIKVETVASQAAAPASPVANSMSACDIQSKAFQDCVNNFGSDISKCQYYMDMLSECKKNSGSMISA</sequence>
<name>A0ABM0XVG0_CAMSA</name>
<evidence type="ECO:0000256" key="2">
    <source>
        <dbReference type="SAM" id="MobiDB-lite"/>
    </source>
</evidence>
<evidence type="ECO:0000256" key="1">
    <source>
        <dbReference type="ARBA" id="ARBA00023157"/>
    </source>
</evidence>
<evidence type="ECO:0000259" key="3">
    <source>
        <dbReference type="Pfam" id="PF06747"/>
    </source>
</evidence>
<dbReference type="GeneID" id="104769143"/>
<accession>A0ABM0XVG0</accession>
<dbReference type="Proteomes" id="UP000694864">
    <property type="component" value="Chromosome 20"/>
</dbReference>
<proteinExistence type="predicted"/>
<reference evidence="5" key="2">
    <citation type="submission" date="2025-08" db="UniProtKB">
        <authorList>
            <consortium name="RefSeq"/>
        </authorList>
    </citation>
    <scope>IDENTIFICATION</scope>
    <source>
        <tissue evidence="5">Leaf</tissue>
    </source>
</reference>
<dbReference type="Pfam" id="PF06747">
    <property type="entry name" value="CHCH"/>
    <property type="match status" value="1"/>
</dbReference>
<dbReference type="InterPro" id="IPR010625">
    <property type="entry name" value="CHCH"/>
</dbReference>
<organism evidence="4 5">
    <name type="scientific">Camelina sativa</name>
    <name type="common">False flax</name>
    <name type="synonym">Myagrum sativum</name>
    <dbReference type="NCBI Taxonomy" id="90675"/>
    <lineage>
        <taxon>Eukaryota</taxon>
        <taxon>Viridiplantae</taxon>
        <taxon>Streptophyta</taxon>
        <taxon>Embryophyta</taxon>
        <taxon>Tracheophyta</taxon>
        <taxon>Spermatophyta</taxon>
        <taxon>Magnoliopsida</taxon>
        <taxon>eudicotyledons</taxon>
        <taxon>Gunneridae</taxon>
        <taxon>Pentapetalae</taxon>
        <taxon>rosids</taxon>
        <taxon>malvids</taxon>
        <taxon>Brassicales</taxon>
        <taxon>Brassicaceae</taxon>
        <taxon>Camelineae</taxon>
        <taxon>Camelina</taxon>
    </lineage>
</organism>
<feature type="compositionally biased region" description="Low complexity" evidence="2">
    <location>
        <begin position="11"/>
        <end position="21"/>
    </location>
</feature>
<dbReference type="PANTHER" id="PTHR13523:SF2">
    <property type="entry name" value="COILED-COIL-HELIX-COILED-COIL-HELIX DOMAIN CONTAINING 2, ISOFORM A-RELATED"/>
    <property type="match status" value="1"/>
</dbReference>
<feature type="region of interest" description="Disordered" evidence="2">
    <location>
        <begin position="1"/>
        <end position="43"/>
    </location>
</feature>
<dbReference type="InterPro" id="IPR055304">
    <property type="entry name" value="CHCHD2/10-like"/>
</dbReference>
<keyword evidence="4" id="KW-1185">Reference proteome</keyword>
<dbReference type="PANTHER" id="PTHR13523">
    <property type="entry name" value="COILED-COIL-HELIX-COILED-COIL-HELIX DOMAIN CONTAINING 2/NUR77"/>
    <property type="match status" value="1"/>
</dbReference>
<keyword evidence="1" id="KW-1015">Disulfide bond</keyword>
<gene>
    <name evidence="5" type="primary">LOC104769143</name>
</gene>
<feature type="domain" description="CHCH" evidence="3">
    <location>
        <begin position="102"/>
        <end position="136"/>
    </location>
</feature>